<reference evidence="1 2" key="1">
    <citation type="submission" date="2017-07" db="EMBL/GenBank/DDBJ databases">
        <title>Phylogenetic study on the rhizospheric bacterium Ochrobactrum sp. A44.</title>
        <authorList>
            <person name="Krzyzanowska D.M."/>
            <person name="Ossowicki A."/>
            <person name="Rajewska M."/>
            <person name="Maciag T."/>
            <person name="Kaczynski Z."/>
            <person name="Czerwicka M."/>
            <person name="Jafra S."/>
        </authorList>
    </citation>
    <scope>NUCLEOTIDE SEQUENCE [LARGE SCALE GENOMIC DNA]</scope>
    <source>
        <strain evidence="1 2">A44</strain>
    </source>
</reference>
<dbReference type="Proteomes" id="UP000215256">
    <property type="component" value="Chromosome 2"/>
</dbReference>
<evidence type="ECO:0000313" key="1">
    <source>
        <dbReference type="EMBL" id="ASV83697.1"/>
    </source>
</evidence>
<gene>
    <name evidence="1" type="ORF">CES85_4480</name>
</gene>
<evidence type="ECO:0008006" key="3">
    <source>
        <dbReference type="Google" id="ProtNLM"/>
    </source>
</evidence>
<organism evidence="1 2">
    <name type="scientific">Ochrobactrum quorumnocens</name>
    <dbReference type="NCBI Taxonomy" id="271865"/>
    <lineage>
        <taxon>Bacteria</taxon>
        <taxon>Pseudomonadati</taxon>
        <taxon>Pseudomonadota</taxon>
        <taxon>Alphaproteobacteria</taxon>
        <taxon>Hyphomicrobiales</taxon>
        <taxon>Brucellaceae</taxon>
        <taxon>Brucella/Ochrobactrum group</taxon>
        <taxon>Ochrobactrum</taxon>
    </lineage>
</organism>
<dbReference type="SUPFAM" id="SSF53335">
    <property type="entry name" value="S-adenosyl-L-methionine-dependent methyltransferases"/>
    <property type="match status" value="1"/>
</dbReference>
<name>A0A248UA78_9HYPH</name>
<protein>
    <recommendedName>
        <fullName evidence="3">Three-Cys-motif partner protein TcmP</fullName>
    </recommendedName>
</protein>
<evidence type="ECO:0000313" key="2">
    <source>
        <dbReference type="Proteomes" id="UP000215256"/>
    </source>
</evidence>
<dbReference type="EMBL" id="CP022603">
    <property type="protein sequence ID" value="ASV83697.1"/>
    <property type="molecule type" value="Genomic_DNA"/>
</dbReference>
<dbReference type="KEGG" id="och:CES85_4480"/>
<dbReference type="InterPro" id="IPR029063">
    <property type="entry name" value="SAM-dependent_MTases_sf"/>
</dbReference>
<accession>A0A248UA78</accession>
<dbReference type="NCBIfam" id="TIGR04474">
    <property type="entry name" value="tcm_partner"/>
    <property type="match status" value="1"/>
</dbReference>
<dbReference type="AlphaFoldDB" id="A0A248UA78"/>
<dbReference type="InterPro" id="IPR031009">
    <property type="entry name" value="Tcm_partner"/>
</dbReference>
<proteinExistence type="predicted"/>
<sequence>MGERMRNLGDHEFGGQHTEIKLELVEKYLKTYTSALKNTFNHLWYIDAFAGSGSRTVRTEARGGDLLEEPIPEKIENRRGSARIALDVFPHFTRLIFIEQNPNYCSVLNELKNENPHRDIHVVNGNANEVLQTHINKVNWSGCRAVLFLDPYGMEVEWKTLEAIARTQAIDVWFLFPLSGLYRQAARNLSDIDDVKRRALTRMLGTDKWEDELYSKVPPATDLLGLLTAGDVRQRNADVAGLEQYVKQRLETIFPLVSVPFPLPAKEKPQRFSLFFAASNRSPKALGLAKKFANHILADGISSHVLPR</sequence>